<comment type="caution">
    <text evidence="1">The sequence shown here is derived from an EMBL/GenBank/DDBJ whole genome shotgun (WGS) entry which is preliminary data.</text>
</comment>
<evidence type="ECO:0000313" key="1">
    <source>
        <dbReference type="EMBL" id="MPM79154.1"/>
    </source>
</evidence>
<dbReference type="EMBL" id="VSSQ01029152">
    <property type="protein sequence ID" value="MPM79154.1"/>
    <property type="molecule type" value="Genomic_DNA"/>
</dbReference>
<gene>
    <name evidence="1" type="ORF">SDC9_126187</name>
</gene>
<name>A0A645CQK1_9ZZZZ</name>
<accession>A0A645CQK1</accession>
<dbReference type="AlphaFoldDB" id="A0A645CQK1"/>
<organism evidence="1">
    <name type="scientific">bioreactor metagenome</name>
    <dbReference type="NCBI Taxonomy" id="1076179"/>
    <lineage>
        <taxon>unclassified sequences</taxon>
        <taxon>metagenomes</taxon>
        <taxon>ecological metagenomes</taxon>
    </lineage>
</organism>
<proteinExistence type="predicted"/>
<sequence length="112" mass="12265">MLELAAPRNPVAGRYFDFGVNHLLCLRDERAEVAAPHVGGDDDAALAILAIDHVRAGGYGNLGHLSQRNKRLRIVDSRLRIGNMSQSHCSVAVTFALRQRHGQMLQGLNVRA</sequence>
<protein>
    <submittedName>
        <fullName evidence="1">Uncharacterized protein</fullName>
    </submittedName>
</protein>
<reference evidence="1" key="1">
    <citation type="submission" date="2019-08" db="EMBL/GenBank/DDBJ databases">
        <authorList>
            <person name="Kucharzyk K."/>
            <person name="Murdoch R.W."/>
            <person name="Higgins S."/>
            <person name="Loffler F."/>
        </authorList>
    </citation>
    <scope>NUCLEOTIDE SEQUENCE</scope>
</reference>